<proteinExistence type="predicted"/>
<dbReference type="SUPFAM" id="SSF81383">
    <property type="entry name" value="F-box domain"/>
    <property type="match status" value="1"/>
</dbReference>
<dbReference type="EMBL" id="NHTK01006092">
    <property type="protein sequence ID" value="PPQ64170.1"/>
    <property type="molecule type" value="Genomic_DNA"/>
</dbReference>
<feature type="region of interest" description="Disordered" evidence="1">
    <location>
        <begin position="418"/>
        <end position="470"/>
    </location>
</feature>
<protein>
    <recommendedName>
        <fullName evidence="2">F-box domain-containing protein</fullName>
    </recommendedName>
</protein>
<evidence type="ECO:0000313" key="3">
    <source>
        <dbReference type="EMBL" id="PPQ64170.1"/>
    </source>
</evidence>
<evidence type="ECO:0000313" key="4">
    <source>
        <dbReference type="Proteomes" id="UP000284842"/>
    </source>
</evidence>
<dbReference type="Gene3D" id="1.20.1280.50">
    <property type="match status" value="1"/>
</dbReference>
<dbReference type="Pfam" id="PF12937">
    <property type="entry name" value="F-box-like"/>
    <property type="match status" value="1"/>
</dbReference>
<accession>A0A409VED4</accession>
<name>A0A409VED4_9AGAR</name>
<evidence type="ECO:0000256" key="1">
    <source>
        <dbReference type="SAM" id="MobiDB-lite"/>
    </source>
</evidence>
<feature type="domain" description="F-box" evidence="2">
    <location>
        <begin position="1"/>
        <end position="46"/>
    </location>
</feature>
<dbReference type="InterPro" id="IPR001810">
    <property type="entry name" value="F-box_dom"/>
</dbReference>
<gene>
    <name evidence="3" type="ORF">CVT24_008544</name>
</gene>
<keyword evidence="4" id="KW-1185">Reference proteome</keyword>
<evidence type="ECO:0000259" key="2">
    <source>
        <dbReference type="PROSITE" id="PS50181"/>
    </source>
</evidence>
<dbReference type="InParanoid" id="A0A409VED4"/>
<dbReference type="OrthoDB" id="3202382at2759"/>
<dbReference type="PROSITE" id="PS50181">
    <property type="entry name" value="FBOX"/>
    <property type="match status" value="1"/>
</dbReference>
<dbReference type="InterPro" id="IPR036047">
    <property type="entry name" value="F-box-like_dom_sf"/>
</dbReference>
<comment type="caution">
    <text evidence="3">The sequence shown here is derived from an EMBL/GenBank/DDBJ whole genome shotgun (WGS) entry which is preliminary data.</text>
</comment>
<dbReference type="AlphaFoldDB" id="A0A409VED4"/>
<sequence>MGLGNLPYDLLLNIATYLDLRDVQALHLTCRSLYEASTTRTVYRKLAHDLLRRCRPLPLKGFQRLSDLTTEQLIRSVNKAAHYERSWRYRAPRPITNVPHSESGVHAQSNYMDIAPKTDLANQLATQDLKWYKIVSAPPGEDVDWLSPITSSYTLCATKSGKVVCWDVQSDTCLAEWDPKDKWELWKCRVEFEERAVFFTMAKTINDSYDDERVMEFVLMRLTFSDSPSGESSSTPPVFSRVSDFRTAGVVMNVFLLDPSERLLSAFVWVSSTNTIGLFALLDWDRNEYVFVDTGIECVLSSNWSCILYQDHIVIHSEESDAAYQHFYPISLLRNFVATLPCESAAPVLSAHLPPPRTLKKKFIFPAPEVAESDTDTDLDLELEHNSYIHDDHIQEALRNAALGIPILDGAPADSSYLGSSDDLAPDSAHSSQTSSPSSSTSATLSSTHSSHSSYSSSSTVPVGQEITPVENPNPYPFPPWYPESAHFVRQWWPSLPSIPRVSCTVVLLAAHDQMTHRTRFVIAQHYFRVPLDHREWERISANDIISKGYYNAQASECSSYNRHKGSTLVSYESAVSSSEVSDGKANGMPSGEKECLKEEVKPTAQSLQDDALMHLWYVSTPFEVVRVFDSSMDDEDGVGERPRPLVAVDFGHAVWIEYADDQDEDELDGDDAGLDEPKKCLRFVTFPPFNDELAYVEGEEGVKADVRRAAATRQAQAEVRTLETPPELDLGMVETINIDQSQGAVILSDKLGRIFILCYE</sequence>
<organism evidence="3 4">
    <name type="scientific">Panaeolus cyanescens</name>
    <dbReference type="NCBI Taxonomy" id="181874"/>
    <lineage>
        <taxon>Eukaryota</taxon>
        <taxon>Fungi</taxon>
        <taxon>Dikarya</taxon>
        <taxon>Basidiomycota</taxon>
        <taxon>Agaricomycotina</taxon>
        <taxon>Agaricomycetes</taxon>
        <taxon>Agaricomycetidae</taxon>
        <taxon>Agaricales</taxon>
        <taxon>Agaricineae</taxon>
        <taxon>Galeropsidaceae</taxon>
        <taxon>Panaeolus</taxon>
    </lineage>
</organism>
<dbReference type="Proteomes" id="UP000284842">
    <property type="component" value="Unassembled WGS sequence"/>
</dbReference>
<feature type="compositionally biased region" description="Low complexity" evidence="1">
    <location>
        <begin position="428"/>
        <end position="460"/>
    </location>
</feature>
<reference evidence="3 4" key="1">
    <citation type="journal article" date="2018" name="Evol. Lett.">
        <title>Horizontal gene cluster transfer increased hallucinogenic mushroom diversity.</title>
        <authorList>
            <person name="Reynolds H.T."/>
            <person name="Vijayakumar V."/>
            <person name="Gluck-Thaler E."/>
            <person name="Korotkin H.B."/>
            <person name="Matheny P.B."/>
            <person name="Slot J.C."/>
        </authorList>
    </citation>
    <scope>NUCLEOTIDE SEQUENCE [LARGE SCALE GENOMIC DNA]</scope>
    <source>
        <strain evidence="3 4">2629</strain>
    </source>
</reference>